<sequence>MARGKKPIARPHPTASGLEDSSIATSPSAPLQIEALANSSQQAPMGSTSLSLC</sequence>
<protein>
    <submittedName>
        <fullName evidence="2">Uncharacterized protein</fullName>
    </submittedName>
</protein>
<organism evidence="2 3">
    <name type="scientific">Rosa chinensis</name>
    <name type="common">China rose</name>
    <dbReference type="NCBI Taxonomy" id="74649"/>
    <lineage>
        <taxon>Eukaryota</taxon>
        <taxon>Viridiplantae</taxon>
        <taxon>Streptophyta</taxon>
        <taxon>Embryophyta</taxon>
        <taxon>Tracheophyta</taxon>
        <taxon>Spermatophyta</taxon>
        <taxon>Magnoliopsida</taxon>
        <taxon>eudicotyledons</taxon>
        <taxon>Gunneridae</taxon>
        <taxon>Pentapetalae</taxon>
        <taxon>rosids</taxon>
        <taxon>fabids</taxon>
        <taxon>Rosales</taxon>
        <taxon>Rosaceae</taxon>
        <taxon>Rosoideae</taxon>
        <taxon>Rosoideae incertae sedis</taxon>
        <taxon>Rosa</taxon>
    </lineage>
</organism>
<dbReference type="Proteomes" id="UP000238479">
    <property type="component" value="Chromosome 3"/>
</dbReference>
<reference evidence="2 3" key="1">
    <citation type="journal article" date="2018" name="Nat. Genet.">
        <title>The Rosa genome provides new insights in the design of modern roses.</title>
        <authorList>
            <person name="Bendahmane M."/>
        </authorList>
    </citation>
    <scope>NUCLEOTIDE SEQUENCE [LARGE SCALE GENOMIC DNA]</scope>
    <source>
        <strain evidence="3">cv. Old Blush</strain>
    </source>
</reference>
<evidence type="ECO:0000256" key="1">
    <source>
        <dbReference type="SAM" id="MobiDB-lite"/>
    </source>
</evidence>
<evidence type="ECO:0000313" key="3">
    <source>
        <dbReference type="Proteomes" id="UP000238479"/>
    </source>
</evidence>
<gene>
    <name evidence="2" type="ORF">RchiOBHm_Chr3g0449891</name>
</gene>
<feature type="region of interest" description="Disordered" evidence="1">
    <location>
        <begin position="1"/>
        <end position="27"/>
    </location>
</feature>
<dbReference type="AlphaFoldDB" id="A0A2P6R5M4"/>
<name>A0A2P6R5M4_ROSCH</name>
<evidence type="ECO:0000313" key="2">
    <source>
        <dbReference type="EMBL" id="PRQ41724.1"/>
    </source>
</evidence>
<accession>A0A2P6R5M4</accession>
<proteinExistence type="predicted"/>
<dbReference type="Gramene" id="PRQ41724">
    <property type="protein sequence ID" value="PRQ41724"/>
    <property type="gene ID" value="RchiOBHm_Chr3g0449891"/>
</dbReference>
<keyword evidence="3" id="KW-1185">Reference proteome</keyword>
<dbReference type="EMBL" id="PDCK01000041">
    <property type="protein sequence ID" value="PRQ41724.1"/>
    <property type="molecule type" value="Genomic_DNA"/>
</dbReference>
<comment type="caution">
    <text evidence="2">The sequence shown here is derived from an EMBL/GenBank/DDBJ whole genome shotgun (WGS) entry which is preliminary data.</text>
</comment>